<dbReference type="PANTHER" id="PTHR43407:SF1">
    <property type="entry name" value="LENGSIN"/>
    <property type="match status" value="1"/>
</dbReference>
<dbReference type="Pfam" id="PF03951">
    <property type="entry name" value="Gln-synt_N"/>
    <property type="match status" value="1"/>
</dbReference>
<dbReference type="InterPro" id="IPR014746">
    <property type="entry name" value="Gln_synth/guanido_kin_cat_dom"/>
</dbReference>
<comment type="similarity">
    <text evidence="1">Belongs to the glutamine synthetase family.</text>
</comment>
<dbReference type="PROSITE" id="PS51986">
    <property type="entry name" value="GS_BETA_GRASP"/>
    <property type="match status" value="1"/>
</dbReference>
<gene>
    <name evidence="4" type="ORF">S01H1_25974</name>
</gene>
<accession>X0TK78</accession>
<comment type="caution">
    <text evidence="4">The sequence shown here is derived from an EMBL/GenBank/DDBJ whole genome shotgun (WGS) entry which is preliminary data.</text>
</comment>
<dbReference type="GO" id="GO:0006542">
    <property type="term" value="P:glutamine biosynthetic process"/>
    <property type="evidence" value="ECO:0007669"/>
    <property type="project" value="InterPro"/>
</dbReference>
<evidence type="ECO:0000313" key="4">
    <source>
        <dbReference type="EMBL" id="GAF93664.1"/>
    </source>
</evidence>
<feature type="domain" description="GS catalytic" evidence="3">
    <location>
        <begin position="107"/>
        <end position="234"/>
    </location>
</feature>
<dbReference type="GO" id="GO:0016020">
    <property type="term" value="C:membrane"/>
    <property type="evidence" value="ECO:0007669"/>
    <property type="project" value="TreeGrafter"/>
</dbReference>
<dbReference type="GO" id="GO:0019740">
    <property type="term" value="P:nitrogen utilization"/>
    <property type="evidence" value="ECO:0007669"/>
    <property type="project" value="TreeGrafter"/>
</dbReference>
<evidence type="ECO:0000256" key="1">
    <source>
        <dbReference type="ARBA" id="ARBA00009897"/>
    </source>
</evidence>
<dbReference type="AlphaFoldDB" id="X0TK78"/>
<dbReference type="SUPFAM" id="SSF55931">
    <property type="entry name" value="Glutamine synthetase/guanido kinase"/>
    <property type="match status" value="1"/>
</dbReference>
<reference evidence="4" key="1">
    <citation type="journal article" date="2014" name="Front. Microbiol.">
        <title>High frequency of phylogenetically diverse reductive dehalogenase-homologous genes in deep subseafloor sedimentary metagenomes.</title>
        <authorList>
            <person name="Kawai M."/>
            <person name="Futagami T."/>
            <person name="Toyoda A."/>
            <person name="Takaki Y."/>
            <person name="Nishi S."/>
            <person name="Hori S."/>
            <person name="Arai W."/>
            <person name="Tsubouchi T."/>
            <person name="Morono Y."/>
            <person name="Uchiyama I."/>
            <person name="Ito T."/>
            <person name="Fujiyama A."/>
            <person name="Inagaki F."/>
            <person name="Takami H."/>
        </authorList>
    </citation>
    <scope>NUCLEOTIDE SEQUENCE</scope>
    <source>
        <strain evidence="4">Expedition CK06-06</strain>
    </source>
</reference>
<dbReference type="InterPro" id="IPR008146">
    <property type="entry name" value="Gln_synth_cat_dom"/>
</dbReference>
<organism evidence="4">
    <name type="scientific">marine sediment metagenome</name>
    <dbReference type="NCBI Taxonomy" id="412755"/>
    <lineage>
        <taxon>unclassified sequences</taxon>
        <taxon>metagenomes</taxon>
        <taxon>ecological metagenomes</taxon>
    </lineage>
</organism>
<protein>
    <recommendedName>
        <fullName evidence="5">GS beta-grasp domain-containing protein</fullName>
    </recommendedName>
</protein>
<dbReference type="InterPro" id="IPR036651">
    <property type="entry name" value="Gln_synt_N_sf"/>
</dbReference>
<dbReference type="InterPro" id="IPR008147">
    <property type="entry name" value="Gln_synt_N"/>
</dbReference>
<feature type="non-terminal residue" evidence="4">
    <location>
        <position position="234"/>
    </location>
</feature>
<evidence type="ECO:0000259" key="2">
    <source>
        <dbReference type="PROSITE" id="PS51986"/>
    </source>
</evidence>
<dbReference type="PANTHER" id="PTHR43407">
    <property type="entry name" value="GLUTAMINE SYNTHETASE"/>
    <property type="match status" value="1"/>
</dbReference>
<feature type="domain" description="GS beta-grasp" evidence="2">
    <location>
        <begin position="15"/>
        <end position="99"/>
    </location>
</feature>
<evidence type="ECO:0000259" key="3">
    <source>
        <dbReference type="PROSITE" id="PS51987"/>
    </source>
</evidence>
<proteinExistence type="inferred from homology"/>
<sequence length="234" mass="26284">MFTTFSDAKEYITKEKVEVLDLKYIDLNGRWRHVTIPPSAFSPALLEEGVGFDGSSVGYKEVHLSDMVLLVPDLSTAMIDPFWERKTISFICGIVEADTRQPFPFDPRNVAKRAEEHLSQMGWVDASTWGPELEFNVFDKVFYNIQMKQSSYQVVSGESIFEPDDLTSGYQILPGEGYQAIPPADTFHELRSEMTACLESIGIEIKYHHHEVGGAGQLEIEIPMGGLLRTADTV</sequence>
<evidence type="ECO:0008006" key="5">
    <source>
        <dbReference type="Google" id="ProtNLM"/>
    </source>
</evidence>
<dbReference type="Gene3D" id="3.30.590.10">
    <property type="entry name" value="Glutamine synthetase/guanido kinase, catalytic domain"/>
    <property type="match status" value="1"/>
</dbReference>
<dbReference type="Gene3D" id="3.10.20.70">
    <property type="entry name" value="Glutamine synthetase, N-terminal domain"/>
    <property type="match status" value="1"/>
</dbReference>
<dbReference type="GO" id="GO:0005737">
    <property type="term" value="C:cytoplasm"/>
    <property type="evidence" value="ECO:0007669"/>
    <property type="project" value="TreeGrafter"/>
</dbReference>
<name>X0TK78_9ZZZZ</name>
<dbReference type="Pfam" id="PF00120">
    <property type="entry name" value="Gln-synt_C"/>
    <property type="match status" value="1"/>
</dbReference>
<dbReference type="GO" id="GO:0004356">
    <property type="term" value="F:glutamine synthetase activity"/>
    <property type="evidence" value="ECO:0007669"/>
    <property type="project" value="InterPro"/>
</dbReference>
<dbReference type="EMBL" id="BARS01015725">
    <property type="protein sequence ID" value="GAF93664.1"/>
    <property type="molecule type" value="Genomic_DNA"/>
</dbReference>
<dbReference type="PROSITE" id="PS51987">
    <property type="entry name" value="GS_CATALYTIC"/>
    <property type="match status" value="1"/>
</dbReference>
<dbReference type="SUPFAM" id="SSF54368">
    <property type="entry name" value="Glutamine synthetase, N-terminal domain"/>
    <property type="match status" value="1"/>
</dbReference>